<keyword evidence="3 5" id="KW-0326">Glycosidase</keyword>
<name>A0A4Q5J090_9ACTN</name>
<dbReference type="InterPro" id="IPR036962">
    <property type="entry name" value="Glyco_hydro_3_N_sf"/>
</dbReference>
<dbReference type="SUPFAM" id="SSF51445">
    <property type="entry name" value="(Trans)glycosidases"/>
    <property type="match status" value="1"/>
</dbReference>
<evidence type="ECO:0000256" key="2">
    <source>
        <dbReference type="ARBA" id="ARBA00022801"/>
    </source>
</evidence>
<keyword evidence="6" id="KW-1185">Reference proteome</keyword>
<dbReference type="PANTHER" id="PTHR30480:SF16">
    <property type="entry name" value="GLYCOSIDE HYDROLASE FAMILY 3 DOMAIN PROTEIN"/>
    <property type="match status" value="1"/>
</dbReference>
<keyword evidence="2 5" id="KW-0378">Hydrolase</keyword>
<comment type="similarity">
    <text evidence="1">Belongs to the glycosyl hydrolase 3 family.</text>
</comment>
<dbReference type="InterPro" id="IPR017853">
    <property type="entry name" value="GH"/>
</dbReference>
<dbReference type="RefSeq" id="WP_129987508.1">
    <property type="nucleotide sequence ID" value="NZ_SDPU01000022.1"/>
</dbReference>
<dbReference type="AlphaFoldDB" id="A0A4Q5J090"/>
<accession>A0A4Q5J090</accession>
<organism evidence="5 6">
    <name type="scientific">Nocardioides iriomotensis</name>
    <dbReference type="NCBI Taxonomy" id="715784"/>
    <lineage>
        <taxon>Bacteria</taxon>
        <taxon>Bacillati</taxon>
        <taxon>Actinomycetota</taxon>
        <taxon>Actinomycetes</taxon>
        <taxon>Propionibacteriales</taxon>
        <taxon>Nocardioidaceae</taxon>
        <taxon>Nocardioides</taxon>
    </lineage>
</organism>
<evidence type="ECO:0000259" key="4">
    <source>
        <dbReference type="Pfam" id="PF00933"/>
    </source>
</evidence>
<evidence type="ECO:0000256" key="1">
    <source>
        <dbReference type="ARBA" id="ARBA00005336"/>
    </source>
</evidence>
<dbReference type="InterPro" id="IPR019800">
    <property type="entry name" value="Glyco_hydro_3_AS"/>
</dbReference>
<evidence type="ECO:0000256" key="3">
    <source>
        <dbReference type="ARBA" id="ARBA00023295"/>
    </source>
</evidence>
<dbReference type="PRINTS" id="PR00133">
    <property type="entry name" value="GLHYDRLASE3"/>
</dbReference>
<gene>
    <name evidence="5" type="primary">nagZ</name>
    <name evidence="5" type="ORF">ETU37_11725</name>
</gene>
<dbReference type="GO" id="GO:0009254">
    <property type="term" value="P:peptidoglycan turnover"/>
    <property type="evidence" value="ECO:0007669"/>
    <property type="project" value="TreeGrafter"/>
</dbReference>
<dbReference type="GO" id="GO:0004563">
    <property type="term" value="F:beta-N-acetylhexosaminidase activity"/>
    <property type="evidence" value="ECO:0007669"/>
    <property type="project" value="UniProtKB-EC"/>
</dbReference>
<dbReference type="InterPro" id="IPR050226">
    <property type="entry name" value="NagZ_Beta-hexosaminidase"/>
</dbReference>
<comment type="caution">
    <text evidence="5">The sequence shown here is derived from an EMBL/GenBank/DDBJ whole genome shotgun (WGS) entry which is preliminary data.</text>
</comment>
<dbReference type="OrthoDB" id="9805821at2"/>
<evidence type="ECO:0000313" key="5">
    <source>
        <dbReference type="EMBL" id="RYU11920.1"/>
    </source>
</evidence>
<sequence length="486" mass="49843">MTEPALRRLALSVLMPGFTGTTPPPWLRRTVTEGLAGVCLFGHNVEGADQVRALTAALRDERPDVLVASDEEGGSVTRLDAGLGSPWPGAATLGALDDPQATYDVAVGLGRQARACGVDLVLAPVVDVNSEPDNPVIGVRSFGASTDLVSRHGAAFVRGLQDAGVAACAKHFPGHGATTTDSHVGLPVLDVSRSVWSERDLPPFAAVVDAGTAAVMTAHVVVRALDDQPATTSAAVLRILRDELGFDGVVVSDALDMRAIADAPGGRAAGAARALAAGVDLLCVGNPTFPDGYDEVAVLEEIVAAITAAVTDGTLPLTRLEEASRRVGRLAARPVSDPLPAPDRDALIAAGTAVAARALTVAGDIRLRDDAVVVVPRPVTGYAAGRKASALVAELQARRPGWRFAESLDDTVPAEDTDVLVVVEGADTVALAPAVAAVLDVRPDAVVVHGGLRRADDQGARTIHTHGSGAATARATALLLLGEEEE</sequence>
<protein>
    <submittedName>
        <fullName evidence="5">Beta-N-acetylhexosaminidase</fullName>
        <ecNumber evidence="5">3.2.1.52</ecNumber>
    </submittedName>
</protein>
<dbReference type="PROSITE" id="PS00775">
    <property type="entry name" value="GLYCOSYL_HYDROL_F3"/>
    <property type="match status" value="1"/>
</dbReference>
<evidence type="ECO:0000313" key="6">
    <source>
        <dbReference type="Proteomes" id="UP000291189"/>
    </source>
</evidence>
<dbReference type="EC" id="3.2.1.52" evidence="5"/>
<dbReference type="Proteomes" id="UP000291189">
    <property type="component" value="Unassembled WGS sequence"/>
</dbReference>
<proteinExistence type="inferred from homology"/>
<dbReference type="GO" id="GO:0005975">
    <property type="term" value="P:carbohydrate metabolic process"/>
    <property type="evidence" value="ECO:0007669"/>
    <property type="project" value="InterPro"/>
</dbReference>
<dbReference type="PANTHER" id="PTHR30480">
    <property type="entry name" value="BETA-HEXOSAMINIDASE-RELATED"/>
    <property type="match status" value="1"/>
</dbReference>
<dbReference type="Gene3D" id="3.20.20.300">
    <property type="entry name" value="Glycoside hydrolase, family 3, N-terminal domain"/>
    <property type="match status" value="1"/>
</dbReference>
<dbReference type="InterPro" id="IPR001764">
    <property type="entry name" value="Glyco_hydro_3_N"/>
</dbReference>
<dbReference type="EMBL" id="SDPU01000022">
    <property type="protein sequence ID" value="RYU11920.1"/>
    <property type="molecule type" value="Genomic_DNA"/>
</dbReference>
<reference evidence="5 6" key="1">
    <citation type="submission" date="2019-01" db="EMBL/GenBank/DDBJ databases">
        <title>Nocardioides guangzhouensis sp. nov., an actinobacterium isolated from soil.</title>
        <authorList>
            <person name="Fu Y."/>
            <person name="Cai Y."/>
            <person name="Lin Z."/>
            <person name="Chen P."/>
        </authorList>
    </citation>
    <scope>NUCLEOTIDE SEQUENCE [LARGE SCALE GENOMIC DNA]</scope>
    <source>
        <strain evidence="5 6">NBRC 105384</strain>
    </source>
</reference>
<dbReference type="Pfam" id="PF00933">
    <property type="entry name" value="Glyco_hydro_3"/>
    <property type="match status" value="1"/>
</dbReference>
<dbReference type="NCBIfam" id="NF003740">
    <property type="entry name" value="PRK05337.1"/>
    <property type="match status" value="1"/>
</dbReference>
<feature type="domain" description="Glycoside hydrolase family 3 N-terminal" evidence="4">
    <location>
        <begin position="34"/>
        <end position="329"/>
    </location>
</feature>